<dbReference type="EMBL" id="CAWUHB010000026">
    <property type="protein sequence ID" value="CAK7222873.1"/>
    <property type="molecule type" value="Genomic_DNA"/>
</dbReference>
<organism evidence="10 11">
    <name type="scientific">Sporothrix curviconia</name>
    <dbReference type="NCBI Taxonomy" id="1260050"/>
    <lineage>
        <taxon>Eukaryota</taxon>
        <taxon>Fungi</taxon>
        <taxon>Dikarya</taxon>
        <taxon>Ascomycota</taxon>
        <taxon>Pezizomycotina</taxon>
        <taxon>Sordariomycetes</taxon>
        <taxon>Sordariomycetidae</taxon>
        <taxon>Ophiostomatales</taxon>
        <taxon>Ophiostomataceae</taxon>
        <taxon>Sporothrix</taxon>
    </lineage>
</organism>
<feature type="domain" description="C2H2-type" evidence="9">
    <location>
        <begin position="644"/>
        <end position="671"/>
    </location>
</feature>
<comment type="caution">
    <text evidence="10">The sequence shown here is derived from an EMBL/GenBank/DDBJ whole genome shotgun (WGS) entry which is preliminary data.</text>
</comment>
<evidence type="ECO:0000256" key="7">
    <source>
        <dbReference type="PROSITE-ProRule" id="PRU00042"/>
    </source>
</evidence>
<dbReference type="PROSITE" id="PS50157">
    <property type="entry name" value="ZINC_FINGER_C2H2_2"/>
    <property type="match status" value="5"/>
</dbReference>
<comment type="subcellular location">
    <subcellularLocation>
        <location evidence="1">Nucleus</location>
    </subcellularLocation>
</comment>
<name>A0ABP0BTE3_9PEZI</name>
<feature type="region of interest" description="Disordered" evidence="8">
    <location>
        <begin position="536"/>
        <end position="556"/>
    </location>
</feature>
<keyword evidence="5" id="KW-0862">Zinc</keyword>
<dbReference type="PANTHER" id="PTHR24394:SF29">
    <property type="entry name" value="MYONEURIN"/>
    <property type="match status" value="1"/>
</dbReference>
<evidence type="ECO:0000256" key="1">
    <source>
        <dbReference type="ARBA" id="ARBA00004123"/>
    </source>
</evidence>
<evidence type="ECO:0000256" key="4">
    <source>
        <dbReference type="ARBA" id="ARBA00022771"/>
    </source>
</evidence>
<dbReference type="Proteomes" id="UP001642405">
    <property type="component" value="Unassembled WGS sequence"/>
</dbReference>
<dbReference type="SUPFAM" id="SSF57667">
    <property type="entry name" value="beta-beta-alpha zinc fingers"/>
    <property type="match status" value="3"/>
</dbReference>
<feature type="domain" description="C2H2-type" evidence="9">
    <location>
        <begin position="700"/>
        <end position="727"/>
    </location>
</feature>
<evidence type="ECO:0000256" key="8">
    <source>
        <dbReference type="SAM" id="MobiDB-lite"/>
    </source>
</evidence>
<evidence type="ECO:0000313" key="10">
    <source>
        <dbReference type="EMBL" id="CAK7222873.1"/>
    </source>
</evidence>
<feature type="region of interest" description="Disordered" evidence="8">
    <location>
        <begin position="275"/>
        <end position="310"/>
    </location>
</feature>
<evidence type="ECO:0000256" key="2">
    <source>
        <dbReference type="ARBA" id="ARBA00022723"/>
    </source>
</evidence>
<evidence type="ECO:0000256" key="6">
    <source>
        <dbReference type="ARBA" id="ARBA00023242"/>
    </source>
</evidence>
<dbReference type="GO" id="GO:0008270">
    <property type="term" value="F:zinc ion binding"/>
    <property type="evidence" value="ECO:0007669"/>
    <property type="project" value="UniProtKB-KW"/>
</dbReference>
<reference evidence="10 11" key="1">
    <citation type="submission" date="2024-01" db="EMBL/GenBank/DDBJ databases">
        <authorList>
            <person name="Allen C."/>
            <person name="Tagirdzhanova G."/>
        </authorList>
    </citation>
    <scope>NUCLEOTIDE SEQUENCE [LARGE SCALE GENOMIC DNA]</scope>
</reference>
<protein>
    <submittedName>
        <fullName evidence="10">Zinc-finger protein</fullName>
    </submittedName>
</protein>
<keyword evidence="6" id="KW-0539">Nucleus</keyword>
<feature type="compositionally biased region" description="Polar residues" evidence="8">
    <location>
        <begin position="190"/>
        <end position="201"/>
    </location>
</feature>
<feature type="compositionally biased region" description="Low complexity" evidence="8">
    <location>
        <begin position="275"/>
        <end position="294"/>
    </location>
</feature>
<evidence type="ECO:0000256" key="5">
    <source>
        <dbReference type="ARBA" id="ARBA00022833"/>
    </source>
</evidence>
<dbReference type="Gene3D" id="3.30.160.60">
    <property type="entry name" value="Classic Zinc Finger"/>
    <property type="match status" value="5"/>
</dbReference>
<gene>
    <name evidence="10" type="primary">SUR1</name>
    <name evidence="10" type="ORF">SCUCBS95973_004984</name>
</gene>
<evidence type="ECO:0000313" key="11">
    <source>
        <dbReference type="Proteomes" id="UP001642405"/>
    </source>
</evidence>
<dbReference type="SMART" id="SM00355">
    <property type="entry name" value="ZnF_C2H2"/>
    <property type="match status" value="6"/>
</dbReference>
<feature type="compositionally biased region" description="Low complexity" evidence="8">
    <location>
        <begin position="753"/>
        <end position="777"/>
    </location>
</feature>
<feature type="domain" description="C2H2-type" evidence="9">
    <location>
        <begin position="607"/>
        <end position="643"/>
    </location>
</feature>
<feature type="domain" description="C2H2-type" evidence="9">
    <location>
        <begin position="728"/>
        <end position="757"/>
    </location>
</feature>
<feature type="region of interest" description="Disordered" evidence="8">
    <location>
        <begin position="177"/>
        <end position="215"/>
    </location>
</feature>
<dbReference type="InterPro" id="IPR036236">
    <property type="entry name" value="Znf_C2H2_sf"/>
</dbReference>
<feature type="region of interest" description="Disordered" evidence="8">
    <location>
        <begin position="743"/>
        <end position="777"/>
    </location>
</feature>
<dbReference type="PANTHER" id="PTHR24394">
    <property type="entry name" value="ZINC FINGER PROTEIN"/>
    <property type="match status" value="1"/>
</dbReference>
<dbReference type="InterPro" id="IPR013087">
    <property type="entry name" value="Znf_C2H2_type"/>
</dbReference>
<dbReference type="PROSITE" id="PS00028">
    <property type="entry name" value="ZINC_FINGER_C2H2_1"/>
    <property type="match status" value="4"/>
</dbReference>
<dbReference type="Pfam" id="PF00096">
    <property type="entry name" value="zf-C2H2"/>
    <property type="match status" value="3"/>
</dbReference>
<feature type="compositionally biased region" description="Low complexity" evidence="8">
    <location>
        <begin position="546"/>
        <end position="556"/>
    </location>
</feature>
<accession>A0ABP0BTE3</accession>
<keyword evidence="4 7" id="KW-0863">Zinc-finger</keyword>
<dbReference type="Pfam" id="PF13912">
    <property type="entry name" value="zf-C2H2_6"/>
    <property type="match status" value="1"/>
</dbReference>
<proteinExistence type="predicted"/>
<keyword evidence="2" id="KW-0479">Metal-binding</keyword>
<evidence type="ECO:0000256" key="3">
    <source>
        <dbReference type="ARBA" id="ARBA00022737"/>
    </source>
</evidence>
<feature type="domain" description="C2H2-type" evidence="9">
    <location>
        <begin position="672"/>
        <end position="699"/>
    </location>
</feature>
<evidence type="ECO:0000259" key="9">
    <source>
        <dbReference type="PROSITE" id="PS50157"/>
    </source>
</evidence>
<keyword evidence="11" id="KW-1185">Reference proteome</keyword>
<keyword evidence="3" id="KW-0677">Repeat</keyword>
<sequence length="777" mass="83944">MDDPNRPERAPLTYPYIGSFGDALSLDGQSPLIAVDMDETWKLFGLQSPQCIGQDHLSGLGSAFRTPHDDLCAHPPKCPTTGGHFGSNSSGNNRLHTGGGTSTSHMLFHTRHFDPHILSGSPGQQQQQQQQMHDLSSAGHGGYVDSLNLMDFNTNSFFSHNALQTSSSVGTPIAAKPPTYTNDFPEHLSVLSSPPTHTSMHSGAGGQGADDDADSDCDSDCDIGVVCTDSACSDNPSGCCDDEDCLQEPSPASGSAAITLEDAIAAAALTSFVEQQQQQQQQHQQQQAAAAAAASEMHGHHNHQHADPSHTGPACLQFGLGPDMCISPQFLINYQHLREAHNPLNPSECTAPFCPVDDPKFYEECHIRHVPESQGGLFDNIDLSMMMDETAGQGQGQGHVHTHNHNHMDSIECGAKFPNSEAMVEHLWNEHRKSLALLQQFPMNLDQVPAMNSSAASSVSLSSQDLAKTPSLSVSGQDAITGLSLPDSTLPLGFGFDHSHHYGHNGHNHHGHYHSLKDAAASQQQLQSPAMTVPQTKMGGLKTETGPQSSAAAAGAQDQGPQIYECLWCDTVGGTPCGQVYDSAGELHKHTLAAHTHQLKRDVGGTYSCGWQGCNRRDSEEKGGFAQKSKIDRHMQVHTGNKPFTCDICHQSFSANQALLQHKLIHEDSKPLSCDICGKTFRQHSALTMHIRTHTKVRPLKCPYCNKEFSESSNLSKHKRTHTGDGQYECKFPGCNRTFHRKDQLRRHSAQHSKSTSPSSVVKPSASSNVVANQVAV</sequence>